<sequence length="354" mass="39780">MKAYPDIQLDFKLAPKTEADVYLNDCVQPLEIEQTGPFVRNEQGEIVCVQGKQALISSDEGRSWQSVSLFSVDGFEAHDSHSLCVTESGVLVLGFLNVAKRHFNWHRKANKPTKNTGVSLWSMRSFDGGYSWEEPVWVQGGYAAVTTTLIQLKSGELLMSAQNLDYDAARHYSLTFQSTDEGQSWQASNKLDIGGRGHHGGCFEGTLTELQDGRIWFLIRTNLDWFWNAYSEDKGRTWTQLSPGMEASSSPGMLCRLQSGRLLLAYNPLTNTKDGSAPRVNGLYSEVAASWYRAELCLIWSDDDGLTWSKPKVLAQCDGAWLSYCYLFEARPGEIWLTTMQSHLKISFLEKDLL</sequence>
<dbReference type="PANTHER" id="PTHR43752">
    <property type="entry name" value="BNR/ASP-BOX REPEAT FAMILY PROTEIN"/>
    <property type="match status" value="1"/>
</dbReference>
<accession>A0A410H3H2</accession>
<dbReference type="RefSeq" id="WP_128384942.1">
    <property type="nucleotide sequence ID" value="NZ_CP035033.1"/>
</dbReference>
<name>A0A410H3H2_9GAMM</name>
<dbReference type="PANTHER" id="PTHR43752:SF2">
    <property type="entry name" value="BNR_ASP-BOX REPEAT FAMILY PROTEIN"/>
    <property type="match status" value="1"/>
</dbReference>
<dbReference type="InterPro" id="IPR011040">
    <property type="entry name" value="Sialidase"/>
</dbReference>
<dbReference type="Pfam" id="PF13088">
    <property type="entry name" value="BNR_2"/>
    <property type="match status" value="1"/>
</dbReference>
<reference evidence="2 3" key="1">
    <citation type="journal article" date="2018" name="Environ. Microbiol.">
        <title>Genomes of ubiquitous marine and hypersaline Hydrogenovibrio, Thiomicrorhabdus and Thiomicrospira spp. encode a diversity of mechanisms to sustain chemolithoautotrophy in heterogeneous environments.</title>
        <authorList>
            <person name="Scott K.M."/>
            <person name="Williams J."/>
            <person name="Porter C.M.B."/>
            <person name="Russel S."/>
            <person name="Harmer T.L."/>
            <person name="Paul J.H."/>
            <person name="Antonen K.M."/>
            <person name="Bridges M.K."/>
            <person name="Camper G.J."/>
            <person name="Campla C.K."/>
            <person name="Casella L.G."/>
            <person name="Chase E."/>
            <person name="Conrad J.W."/>
            <person name="Cruz M.C."/>
            <person name="Dunlap D.S."/>
            <person name="Duran L."/>
            <person name="Fahsbender E.M."/>
            <person name="Goldsmith D.B."/>
            <person name="Keeley R.F."/>
            <person name="Kondoff M.R."/>
            <person name="Kussy B.I."/>
            <person name="Lane M.K."/>
            <person name="Lawler S."/>
            <person name="Leigh B.A."/>
            <person name="Lewis C."/>
            <person name="Lostal L.M."/>
            <person name="Marking D."/>
            <person name="Mancera P.A."/>
            <person name="McClenthan E.C."/>
            <person name="McIntyre E.A."/>
            <person name="Mine J.A."/>
            <person name="Modi S."/>
            <person name="Moore B.D."/>
            <person name="Morgan W.A."/>
            <person name="Nelson K.M."/>
            <person name="Nguyen K.N."/>
            <person name="Ogburn N."/>
            <person name="Parrino D.G."/>
            <person name="Pedapudi A.D."/>
            <person name="Pelham R.P."/>
            <person name="Preece A.M."/>
            <person name="Rampersad E.A."/>
            <person name="Richardson J.C."/>
            <person name="Rodgers C.M."/>
            <person name="Schaffer B.L."/>
            <person name="Sheridan N.E."/>
            <person name="Solone M.R."/>
            <person name="Staley Z.R."/>
            <person name="Tabuchi M."/>
            <person name="Waide R.J."/>
            <person name="Wanjugi P.W."/>
            <person name="Young S."/>
            <person name="Clum A."/>
            <person name="Daum C."/>
            <person name="Huntemann M."/>
            <person name="Ivanova N."/>
            <person name="Kyrpides N."/>
            <person name="Mikhailova N."/>
            <person name="Palaniappan K."/>
            <person name="Pillay M."/>
            <person name="Reddy T.B.K."/>
            <person name="Shapiro N."/>
            <person name="Stamatis D."/>
            <person name="Varghese N."/>
            <person name="Woyke T."/>
            <person name="Boden R."/>
            <person name="Freyermuth S.K."/>
            <person name="Kerfeld C.A."/>
        </authorList>
    </citation>
    <scope>NUCLEOTIDE SEQUENCE [LARGE SCALE GENOMIC DNA]</scope>
    <source>
        <strain evidence="2 3">JR-2</strain>
    </source>
</reference>
<evidence type="ECO:0000313" key="2">
    <source>
        <dbReference type="EMBL" id="QAB15472.1"/>
    </source>
</evidence>
<dbReference type="CDD" id="cd15482">
    <property type="entry name" value="Sialidase_non-viral"/>
    <property type="match status" value="1"/>
</dbReference>
<dbReference type="EMBL" id="CP035033">
    <property type="protein sequence ID" value="QAB15472.1"/>
    <property type="molecule type" value="Genomic_DNA"/>
</dbReference>
<feature type="domain" description="Sialidase" evidence="1">
    <location>
        <begin position="112"/>
        <end position="335"/>
    </location>
</feature>
<dbReference type="Proteomes" id="UP000285478">
    <property type="component" value="Chromosome"/>
</dbReference>
<organism evidence="2 3">
    <name type="scientific">Hydrogenovibrio thermophilus</name>
    <dbReference type="NCBI Taxonomy" id="265883"/>
    <lineage>
        <taxon>Bacteria</taxon>
        <taxon>Pseudomonadati</taxon>
        <taxon>Pseudomonadota</taxon>
        <taxon>Gammaproteobacteria</taxon>
        <taxon>Thiotrichales</taxon>
        <taxon>Piscirickettsiaceae</taxon>
        <taxon>Hydrogenovibrio</taxon>
    </lineage>
</organism>
<dbReference type="KEGG" id="htr:EPV75_07245"/>
<evidence type="ECO:0000259" key="1">
    <source>
        <dbReference type="Pfam" id="PF13088"/>
    </source>
</evidence>
<dbReference type="InterPro" id="IPR036278">
    <property type="entry name" value="Sialidase_sf"/>
</dbReference>
<gene>
    <name evidence="2" type="ORF">EPV75_07245</name>
</gene>
<protein>
    <submittedName>
        <fullName evidence="2">Exo-alpha-sialidase</fullName>
    </submittedName>
</protein>
<dbReference type="Gene3D" id="2.120.10.10">
    <property type="match status" value="1"/>
</dbReference>
<proteinExistence type="predicted"/>
<evidence type="ECO:0000313" key="3">
    <source>
        <dbReference type="Proteomes" id="UP000285478"/>
    </source>
</evidence>
<dbReference type="AlphaFoldDB" id="A0A410H3H2"/>
<keyword evidence="3" id="KW-1185">Reference proteome</keyword>
<dbReference type="SUPFAM" id="SSF50939">
    <property type="entry name" value="Sialidases"/>
    <property type="match status" value="1"/>
</dbReference>